<dbReference type="RefSeq" id="XP_072856313.1">
    <property type="nucleotide sequence ID" value="XM_073000212.1"/>
</dbReference>
<dbReference type="PANTHER" id="PTHR16103">
    <property type="entry name" value="TRANSMEMBRANE PROTEIN 140"/>
    <property type="match status" value="1"/>
</dbReference>
<dbReference type="Proteomes" id="UP001652642">
    <property type="component" value="Chromosome 5"/>
</dbReference>
<keyword evidence="1" id="KW-0472">Membrane</keyword>
<name>A0ABM5GF84_9SAUR</name>
<accession>A0ABM5GF84</accession>
<dbReference type="Pfam" id="PF14985">
    <property type="entry name" value="TM140"/>
    <property type="match status" value="1"/>
</dbReference>
<evidence type="ECO:0000313" key="3">
    <source>
        <dbReference type="RefSeq" id="XP_072856313.1"/>
    </source>
</evidence>
<evidence type="ECO:0000256" key="1">
    <source>
        <dbReference type="SAM" id="Phobius"/>
    </source>
</evidence>
<feature type="transmembrane region" description="Helical" evidence="1">
    <location>
        <begin position="264"/>
        <end position="289"/>
    </location>
</feature>
<feature type="transmembrane region" description="Helical" evidence="1">
    <location>
        <begin position="234"/>
        <end position="258"/>
    </location>
</feature>
<organism evidence="2 3">
    <name type="scientific">Pogona vitticeps</name>
    <name type="common">central bearded dragon</name>
    <dbReference type="NCBI Taxonomy" id="103695"/>
    <lineage>
        <taxon>Eukaryota</taxon>
        <taxon>Metazoa</taxon>
        <taxon>Chordata</taxon>
        <taxon>Craniata</taxon>
        <taxon>Vertebrata</taxon>
        <taxon>Euteleostomi</taxon>
        <taxon>Lepidosauria</taxon>
        <taxon>Squamata</taxon>
        <taxon>Bifurcata</taxon>
        <taxon>Unidentata</taxon>
        <taxon>Episquamata</taxon>
        <taxon>Toxicofera</taxon>
        <taxon>Iguania</taxon>
        <taxon>Acrodonta</taxon>
        <taxon>Agamidae</taxon>
        <taxon>Amphibolurinae</taxon>
        <taxon>Pogona</taxon>
    </lineage>
</organism>
<keyword evidence="2" id="KW-1185">Reference proteome</keyword>
<sequence>MLVASQTLSSHLILGRPLLLLPSHFPNIKVFSKESSLLIRWPKYWSLSFRICPSSARAVTRKFGCAALCSLYAKDIVPAYFHYLLVPAFSLEKLQPEQVFQRKMQLKFQHAIGKLSTGPWWQKYRKCLFCLSNLSLGVSSTVLLFYALAWEFGNIVNLPTKRIGFFNFCLWDEEAGKLGCFVLSDLEKMNINTSALMLSRVFVYITPVLCLFAFTTVVQALCFKDRVGWKLARFLLAICSLMLPIGVALFLLCTAKWIKVSELSAVFAALLGAQILLLVHLIIIVLYLAKLKDPLPEGKLLSEKSLP</sequence>
<gene>
    <name evidence="3" type="primary">TMEM140</name>
</gene>
<keyword evidence="1" id="KW-1133">Transmembrane helix</keyword>
<dbReference type="GeneID" id="110091377"/>
<dbReference type="InterPro" id="IPR028038">
    <property type="entry name" value="TM140"/>
</dbReference>
<proteinExistence type="predicted"/>
<protein>
    <submittedName>
        <fullName evidence="3">Transmembrane protein 140 isoform X1</fullName>
    </submittedName>
</protein>
<evidence type="ECO:0000313" key="2">
    <source>
        <dbReference type="Proteomes" id="UP001652642"/>
    </source>
</evidence>
<dbReference type="PANTHER" id="PTHR16103:SF0">
    <property type="entry name" value="TRANSMEMBRANE PROTEIN 140"/>
    <property type="match status" value="1"/>
</dbReference>
<feature type="transmembrane region" description="Helical" evidence="1">
    <location>
        <begin position="128"/>
        <end position="149"/>
    </location>
</feature>
<reference evidence="3" key="1">
    <citation type="submission" date="2025-08" db="UniProtKB">
        <authorList>
            <consortium name="RefSeq"/>
        </authorList>
    </citation>
    <scope>IDENTIFICATION</scope>
</reference>
<feature type="transmembrane region" description="Helical" evidence="1">
    <location>
        <begin position="201"/>
        <end position="222"/>
    </location>
</feature>
<keyword evidence="1 3" id="KW-0812">Transmembrane</keyword>